<comment type="caution">
    <text evidence="2">The sequence shown here is derived from an EMBL/GenBank/DDBJ whole genome shotgun (WGS) entry which is preliminary data.</text>
</comment>
<dbReference type="Proteomes" id="UP000825935">
    <property type="component" value="Chromosome 17"/>
</dbReference>
<feature type="region of interest" description="Disordered" evidence="1">
    <location>
        <begin position="1"/>
        <end position="65"/>
    </location>
</feature>
<reference evidence="2" key="1">
    <citation type="submission" date="2021-08" db="EMBL/GenBank/DDBJ databases">
        <title>WGS assembly of Ceratopteris richardii.</title>
        <authorList>
            <person name="Marchant D.B."/>
            <person name="Chen G."/>
            <person name="Jenkins J."/>
            <person name="Shu S."/>
            <person name="Leebens-Mack J."/>
            <person name="Grimwood J."/>
            <person name="Schmutz J."/>
            <person name="Soltis P."/>
            <person name="Soltis D."/>
            <person name="Chen Z.-H."/>
        </authorList>
    </citation>
    <scope>NUCLEOTIDE SEQUENCE</scope>
    <source>
        <strain evidence="2">Whitten #5841</strain>
        <tissue evidence="2">Leaf</tissue>
    </source>
</reference>
<protein>
    <submittedName>
        <fullName evidence="2">Uncharacterized protein</fullName>
    </submittedName>
</protein>
<name>A0A8T2SW45_CERRI</name>
<organism evidence="2 3">
    <name type="scientific">Ceratopteris richardii</name>
    <name type="common">Triangle waterfern</name>
    <dbReference type="NCBI Taxonomy" id="49495"/>
    <lineage>
        <taxon>Eukaryota</taxon>
        <taxon>Viridiplantae</taxon>
        <taxon>Streptophyta</taxon>
        <taxon>Embryophyta</taxon>
        <taxon>Tracheophyta</taxon>
        <taxon>Polypodiopsida</taxon>
        <taxon>Polypodiidae</taxon>
        <taxon>Polypodiales</taxon>
        <taxon>Pteridineae</taxon>
        <taxon>Pteridaceae</taxon>
        <taxon>Parkerioideae</taxon>
        <taxon>Ceratopteris</taxon>
    </lineage>
</organism>
<dbReference type="AlphaFoldDB" id="A0A8T2SW45"/>
<feature type="compositionally biased region" description="Polar residues" evidence="1">
    <location>
        <begin position="8"/>
        <end position="17"/>
    </location>
</feature>
<dbReference type="EMBL" id="CM035422">
    <property type="protein sequence ID" value="KAH7373329.1"/>
    <property type="molecule type" value="Genomic_DNA"/>
</dbReference>
<sequence length="179" mass="19604">MKQLNAPVDSTPTTMKQLNAPAEESRQLRYQTSNSSANDKRNRDYETGSPKWRSRPSSAPAHPKPAELIERYTATGMTREAASEKVIEDLQAALQRSLYPMHKLVSLEKTFRTSASKFDATSQRLSLIESKLDGKPNIAQVFVAGVAAGAFLQTAAKATPSICAALTDIVGSIRRVLQR</sequence>
<accession>A0A8T2SW45</accession>
<feature type="compositionally biased region" description="Polar residues" evidence="1">
    <location>
        <begin position="28"/>
        <end position="37"/>
    </location>
</feature>
<dbReference type="OrthoDB" id="1908822at2759"/>
<evidence type="ECO:0000313" key="2">
    <source>
        <dbReference type="EMBL" id="KAH7373329.1"/>
    </source>
</evidence>
<keyword evidence="3" id="KW-1185">Reference proteome</keyword>
<evidence type="ECO:0000313" key="3">
    <source>
        <dbReference type="Proteomes" id="UP000825935"/>
    </source>
</evidence>
<gene>
    <name evidence="2" type="ORF">KP509_17G050100</name>
</gene>
<proteinExistence type="predicted"/>
<evidence type="ECO:0000256" key="1">
    <source>
        <dbReference type="SAM" id="MobiDB-lite"/>
    </source>
</evidence>